<dbReference type="Pfam" id="PF25839">
    <property type="entry name" value="Apionate_lact_C"/>
    <property type="match status" value="1"/>
</dbReference>
<evidence type="ECO:0000313" key="5">
    <source>
        <dbReference type="Proteomes" id="UP000272528"/>
    </source>
</evidence>
<feature type="domain" description="D-apionate lactonase TIM barrel" evidence="2">
    <location>
        <begin position="285"/>
        <end position="551"/>
    </location>
</feature>
<evidence type="ECO:0000313" key="4">
    <source>
        <dbReference type="EMBL" id="AZN42763.1"/>
    </source>
</evidence>
<keyword evidence="5" id="KW-1185">Reference proteome</keyword>
<feature type="domain" description="D-apionate lactonase C-terminal" evidence="3">
    <location>
        <begin position="563"/>
        <end position="650"/>
    </location>
</feature>
<dbReference type="EMBL" id="CP034437">
    <property type="protein sequence ID" value="AZN42763.1"/>
    <property type="molecule type" value="Genomic_DNA"/>
</dbReference>
<dbReference type="InterPro" id="IPR058788">
    <property type="entry name" value="ApnL_N"/>
</dbReference>
<organism evidence="4 5">
    <name type="scientific">Paenibacillus albus</name>
    <dbReference type="NCBI Taxonomy" id="2495582"/>
    <lineage>
        <taxon>Bacteria</taxon>
        <taxon>Bacillati</taxon>
        <taxon>Bacillota</taxon>
        <taxon>Bacilli</taxon>
        <taxon>Bacillales</taxon>
        <taxon>Paenibacillaceae</taxon>
        <taxon>Paenibacillus</taxon>
    </lineage>
</organism>
<dbReference type="Pfam" id="PF25837">
    <property type="entry name" value="Apionate_lact_N"/>
    <property type="match status" value="1"/>
</dbReference>
<dbReference type="KEGG" id="palb:EJC50_26035"/>
<evidence type="ECO:0000259" key="3">
    <source>
        <dbReference type="Pfam" id="PF25839"/>
    </source>
</evidence>
<evidence type="ECO:0000259" key="2">
    <source>
        <dbReference type="Pfam" id="PF25838"/>
    </source>
</evidence>
<gene>
    <name evidence="4" type="ORF">EJC50_26035</name>
</gene>
<accession>A0A3Q8X8B4</accession>
<evidence type="ECO:0000259" key="1">
    <source>
        <dbReference type="Pfam" id="PF25837"/>
    </source>
</evidence>
<name>A0A3Q8X8B4_9BACL</name>
<dbReference type="Pfam" id="PF25838">
    <property type="entry name" value="Apionate_lact_M"/>
    <property type="match status" value="1"/>
</dbReference>
<dbReference type="InterPro" id="IPR058789">
    <property type="entry name" value="ApnL_C"/>
</dbReference>
<dbReference type="AlphaFoldDB" id="A0A3Q8X8B4"/>
<dbReference type="OrthoDB" id="931854at2"/>
<feature type="domain" description="D-apionate lactonase N-terminal" evidence="1">
    <location>
        <begin position="13"/>
        <end position="234"/>
    </location>
</feature>
<sequence length="653" mass="70845">MVIRSEQDVRQLRYGSPEPLAERRRLQAGPLTAILEEGGLRYIRYRGQEIVRGIYAAVRDQNWGTIKPVFREQQVTRRGDSFEVAFVAEHRQGEIEFEWKGLIVGGADGTITFSFDGIAGSSFLRNRIGFCVLHPSALAGCPVEVESAGGGLAAGAFPERISPHQPFLDMTAIRHHVTDGVSAELRFAGDLFEMEDQRNWTDASFKTYCTPLRLPFPVEMKQGERVQQQITLRLIADGESLVDGSLRGFASLADDMAEAVTVELGEKVVGRMPQLGLSATPGHLHSEREIEELRRLKLSHVRAVLKLTEQEWESALACAADAASRLGACLELEVVVSSDAALGQGQLEALAAAIESCGALVDTVFIYDESSIVSSGELLVKLGLVRDAAGLEFRIGGGTRAYFAELNRAPQLLVPQLEAVMYTINPQVHAFDTASIAETVSAQGDTVRSARKLSPGLPLSIGPITFKPRMNPVALSVESKRRAEERANHVDARQWSLFGAGWTLGSLRHLAEAGADRACYYETVGPLGVMREGAASVYPLFHVFASAGDLQGAELLECCVSEPLTCEAAALRRRDAQVALLLANYTNEAVTLQVKLGGGGLLPSRLRVLDERSFSAADGSSLRLEERPLPAHSVVAADMLELMLKPFALAIMD</sequence>
<dbReference type="InterPro" id="IPR058787">
    <property type="entry name" value="ApnL_M"/>
</dbReference>
<reference evidence="5" key="1">
    <citation type="submission" date="2018-12" db="EMBL/GenBank/DDBJ databases">
        <title>Genome sequence of Peanibacillus sp.</title>
        <authorList>
            <person name="Subramani G."/>
            <person name="Srinivasan S."/>
            <person name="Kim M.K."/>
        </authorList>
    </citation>
    <scope>NUCLEOTIDE SEQUENCE [LARGE SCALE GENOMIC DNA]</scope>
    <source>
        <strain evidence="5">18JY67-1</strain>
    </source>
</reference>
<dbReference type="Proteomes" id="UP000272528">
    <property type="component" value="Chromosome"/>
</dbReference>
<dbReference type="RefSeq" id="WP_126018755.1">
    <property type="nucleotide sequence ID" value="NZ_CP034437.1"/>
</dbReference>
<proteinExistence type="predicted"/>
<protein>
    <submittedName>
        <fullName evidence="4">Uncharacterized protein</fullName>
    </submittedName>
</protein>